<comment type="caution">
    <text evidence="2">The sequence shown here is derived from an EMBL/GenBank/DDBJ whole genome shotgun (WGS) entry which is preliminary data.</text>
</comment>
<keyword evidence="1" id="KW-0812">Transmembrane</keyword>
<evidence type="ECO:0000313" key="2">
    <source>
        <dbReference type="EMBL" id="ORB53084.1"/>
    </source>
</evidence>
<gene>
    <name evidence="2" type="ORF">BST42_13820</name>
</gene>
<dbReference type="RefSeq" id="WP_083119356.1">
    <property type="nucleotide sequence ID" value="NZ_JACKUO010000011.1"/>
</dbReference>
<dbReference type="Proteomes" id="UP000192534">
    <property type="component" value="Unassembled WGS sequence"/>
</dbReference>
<reference evidence="2 3" key="1">
    <citation type="submission" date="2016-12" db="EMBL/GenBank/DDBJ databases">
        <title>The new phylogeny of genus Mycobacterium.</title>
        <authorList>
            <person name="Tortoli E."/>
            <person name="Trovato A."/>
            <person name="Cirillo D.M."/>
        </authorList>
    </citation>
    <scope>NUCLEOTIDE SEQUENCE [LARGE SCALE GENOMIC DNA]</scope>
    <source>
        <strain evidence="2 3">DSM 44223</strain>
    </source>
</reference>
<organism evidence="2 3">
    <name type="scientific">Mycolicibacterium rhodesiae</name>
    <name type="common">Mycobacterium rhodesiae</name>
    <dbReference type="NCBI Taxonomy" id="36814"/>
    <lineage>
        <taxon>Bacteria</taxon>
        <taxon>Bacillati</taxon>
        <taxon>Actinomycetota</taxon>
        <taxon>Actinomycetes</taxon>
        <taxon>Mycobacteriales</taxon>
        <taxon>Mycobacteriaceae</taxon>
        <taxon>Mycolicibacterium</taxon>
    </lineage>
</organism>
<evidence type="ECO:0000256" key="1">
    <source>
        <dbReference type="SAM" id="Phobius"/>
    </source>
</evidence>
<proteinExistence type="predicted"/>
<evidence type="ECO:0000313" key="3">
    <source>
        <dbReference type="Proteomes" id="UP000192534"/>
    </source>
</evidence>
<feature type="transmembrane region" description="Helical" evidence="1">
    <location>
        <begin position="37"/>
        <end position="58"/>
    </location>
</feature>
<protein>
    <submittedName>
        <fullName evidence="2">Uncharacterized protein</fullName>
    </submittedName>
</protein>
<keyword evidence="3" id="KW-1185">Reference proteome</keyword>
<keyword evidence="1" id="KW-0472">Membrane</keyword>
<name>A0A1X0IVK2_MYCRH</name>
<sequence length="246" mass="25360">MSAPTAPHTSELYPGYAVEPGAYTAGPQRFTPLRRMLVPLVVTLGVLVGASTAAWAVAGGPSVRYACPPDCGRPPTGVPVQASPRYVSADGGFSVSYPADGTAYKVTKQNDGVSATYTGGDGGVMELFGVPAQGRSAEEVIDDLLKDKQPDATVAYVLPNSTVGYQLGFGEVLDVYPQGGAGASRTRIVVMAAVKNDLALVAAAIGPYRKFAPGNGPGVPSGANLELAQDLGKYVNSFLWKGDPPR</sequence>
<dbReference type="OrthoDB" id="4704342at2"/>
<accession>A0A1X0IVK2</accession>
<dbReference type="AlphaFoldDB" id="A0A1X0IVK2"/>
<keyword evidence="1" id="KW-1133">Transmembrane helix</keyword>
<dbReference type="EMBL" id="MVIH01000005">
    <property type="protein sequence ID" value="ORB53084.1"/>
    <property type="molecule type" value="Genomic_DNA"/>
</dbReference>